<dbReference type="AlphaFoldDB" id="A0A6N7Q0Q5"/>
<keyword evidence="2" id="KW-1185">Reference proteome</keyword>
<gene>
    <name evidence="1" type="ORF">GF068_38825</name>
</gene>
<dbReference type="Proteomes" id="UP000440224">
    <property type="component" value="Unassembled WGS sequence"/>
</dbReference>
<comment type="caution">
    <text evidence="1">The sequence shown here is derived from an EMBL/GenBank/DDBJ whole genome shotgun (WGS) entry which is preliminary data.</text>
</comment>
<protein>
    <submittedName>
        <fullName evidence="1">Uncharacterized protein</fullName>
    </submittedName>
</protein>
<proteinExistence type="predicted"/>
<organism evidence="1 2">
    <name type="scientific">Polyangium spumosum</name>
    <dbReference type="NCBI Taxonomy" id="889282"/>
    <lineage>
        <taxon>Bacteria</taxon>
        <taxon>Pseudomonadati</taxon>
        <taxon>Myxococcota</taxon>
        <taxon>Polyangia</taxon>
        <taxon>Polyangiales</taxon>
        <taxon>Polyangiaceae</taxon>
        <taxon>Polyangium</taxon>
    </lineage>
</organism>
<reference evidence="1 2" key="1">
    <citation type="submission" date="2019-10" db="EMBL/GenBank/DDBJ databases">
        <title>A soil myxobacterium in the family Polyangiaceae.</title>
        <authorList>
            <person name="Li Y."/>
            <person name="Wang J."/>
        </authorList>
    </citation>
    <scope>NUCLEOTIDE SEQUENCE [LARGE SCALE GENOMIC DNA]</scope>
    <source>
        <strain evidence="1 2">DSM 14734</strain>
    </source>
</reference>
<accession>A0A6N7Q0Q5</accession>
<dbReference type="EMBL" id="WJIE01000021">
    <property type="protein sequence ID" value="MRG97833.1"/>
    <property type="molecule type" value="Genomic_DNA"/>
</dbReference>
<sequence length="74" mass="7947">MDAILPTELAFGSDGCIYINANSLPADMREGRPLFQGYALTPEEAAHAMEAIHMLALNVTVEVLKAARESSGKK</sequence>
<name>A0A6N7Q0Q5_9BACT</name>
<evidence type="ECO:0000313" key="1">
    <source>
        <dbReference type="EMBL" id="MRG97833.1"/>
    </source>
</evidence>
<evidence type="ECO:0000313" key="2">
    <source>
        <dbReference type="Proteomes" id="UP000440224"/>
    </source>
</evidence>